<evidence type="ECO:0000256" key="6">
    <source>
        <dbReference type="ARBA" id="ARBA00022884"/>
    </source>
</evidence>
<evidence type="ECO:0000256" key="2">
    <source>
        <dbReference type="ARBA" id="ARBA00022694"/>
    </source>
</evidence>
<dbReference type="EMBL" id="CP108021">
    <property type="protein sequence ID" value="WUM18513.1"/>
    <property type="molecule type" value="Genomic_DNA"/>
</dbReference>
<dbReference type="InterPro" id="IPR014721">
    <property type="entry name" value="Ribsml_uS5_D2-typ_fold_subgr"/>
</dbReference>
<dbReference type="SUPFAM" id="SSF54211">
    <property type="entry name" value="Ribosomal protein S5 domain 2-like"/>
    <property type="match status" value="1"/>
</dbReference>
<reference evidence="7 8" key="1">
    <citation type="submission" date="2022-10" db="EMBL/GenBank/DDBJ databases">
        <title>The complete genomes of actinobacterial strains from the NBC collection.</title>
        <authorList>
            <person name="Joergensen T.S."/>
            <person name="Alvarez Arevalo M."/>
            <person name="Sterndorff E.B."/>
            <person name="Faurdal D."/>
            <person name="Vuksanovic O."/>
            <person name="Mourched A.-S."/>
            <person name="Charusanti P."/>
            <person name="Shaw S."/>
            <person name="Blin K."/>
            <person name="Weber T."/>
        </authorList>
    </citation>
    <scope>NUCLEOTIDE SEQUENCE [LARGE SCALE GENOMIC DNA]</scope>
    <source>
        <strain evidence="7 8">NBC_00319</strain>
    </source>
</reference>
<dbReference type="Pfam" id="PF00825">
    <property type="entry name" value="Ribonuclease_P"/>
    <property type="match status" value="1"/>
</dbReference>
<dbReference type="InterPro" id="IPR000100">
    <property type="entry name" value="RNase_P"/>
</dbReference>
<gene>
    <name evidence="7" type="ORF">OG579_12210</name>
</gene>
<dbReference type="GO" id="GO:0004526">
    <property type="term" value="F:ribonuclease P activity"/>
    <property type="evidence" value="ECO:0007669"/>
    <property type="project" value="InterPro"/>
</dbReference>
<dbReference type="KEGG" id="whr:OG579_12210"/>
<evidence type="ECO:0000256" key="1">
    <source>
        <dbReference type="ARBA" id="ARBA00002663"/>
    </source>
</evidence>
<dbReference type="AlphaFoldDB" id="A0AAU4JXN2"/>
<keyword evidence="5" id="KW-0378">Hydrolase</keyword>
<evidence type="ECO:0000313" key="8">
    <source>
        <dbReference type="Proteomes" id="UP001432128"/>
    </source>
</evidence>
<evidence type="ECO:0000313" key="7">
    <source>
        <dbReference type="EMBL" id="WUM18513.1"/>
    </source>
</evidence>
<organism evidence="7 8">
    <name type="scientific">Williamsia herbipolensis</name>
    <dbReference type="NCBI Taxonomy" id="1603258"/>
    <lineage>
        <taxon>Bacteria</taxon>
        <taxon>Bacillati</taxon>
        <taxon>Actinomycetota</taxon>
        <taxon>Actinomycetes</taxon>
        <taxon>Mycobacteriales</taxon>
        <taxon>Nocardiaceae</taxon>
        <taxon>Williamsia</taxon>
    </lineage>
</organism>
<evidence type="ECO:0000256" key="5">
    <source>
        <dbReference type="ARBA" id="ARBA00022801"/>
    </source>
</evidence>
<dbReference type="InterPro" id="IPR020539">
    <property type="entry name" value="RNase_P_CS"/>
</dbReference>
<evidence type="ECO:0000256" key="3">
    <source>
        <dbReference type="ARBA" id="ARBA00022722"/>
    </source>
</evidence>
<dbReference type="Gene3D" id="3.30.230.10">
    <property type="match status" value="1"/>
</dbReference>
<protein>
    <submittedName>
        <fullName evidence="7">Ribonuclease P protein component</fullName>
    </submittedName>
</protein>
<keyword evidence="8" id="KW-1185">Reference proteome</keyword>
<keyword evidence="4" id="KW-0255">Endonuclease</keyword>
<dbReference type="GO" id="GO:0008033">
    <property type="term" value="P:tRNA processing"/>
    <property type="evidence" value="ECO:0007669"/>
    <property type="project" value="UniProtKB-KW"/>
</dbReference>
<keyword evidence="6" id="KW-0694">RNA-binding</keyword>
<dbReference type="GO" id="GO:0000049">
    <property type="term" value="F:tRNA binding"/>
    <property type="evidence" value="ECO:0007669"/>
    <property type="project" value="InterPro"/>
</dbReference>
<dbReference type="Proteomes" id="UP001432128">
    <property type="component" value="Chromosome"/>
</dbReference>
<keyword evidence="3" id="KW-0540">Nuclease</keyword>
<comment type="function">
    <text evidence="1">RNaseP catalyzes the removal of the 5'-leader sequence from pre-tRNA to produce the mature 5'-terminus. It can also cleave other RNA substrates such as 4.5S RNA. The protein component plays an auxiliary but essential role in vivo by binding to the 5'-leader sequence and broadening the substrate specificity of the ribozyme.</text>
</comment>
<keyword evidence="2" id="KW-0819">tRNA processing</keyword>
<name>A0AAU4JXN2_9NOCA</name>
<accession>A0AAU4JXN2</accession>
<dbReference type="InterPro" id="IPR020568">
    <property type="entry name" value="Ribosomal_Su5_D2-typ_SF"/>
</dbReference>
<sequence>MRVRRRDLMTYVLVSPQAWPDPRGVRVDVAEPRGPRVGLIVSKSVGNAVARHAVARRLRAASADALDGVTTPATVVIRALPNAGKVPESVLAEQVSAAITRSGLAAS</sequence>
<proteinExistence type="predicted"/>
<evidence type="ECO:0000256" key="4">
    <source>
        <dbReference type="ARBA" id="ARBA00022759"/>
    </source>
</evidence>
<dbReference type="PROSITE" id="PS00648">
    <property type="entry name" value="RIBONUCLEASE_P"/>
    <property type="match status" value="1"/>
</dbReference>